<dbReference type="PANTHER" id="PTHR14969:SF62">
    <property type="entry name" value="DECAPRENYLPHOSPHORYL-5-PHOSPHORIBOSE PHOSPHATASE RV3807C-RELATED"/>
    <property type="match status" value="1"/>
</dbReference>
<feature type="transmembrane region" description="Helical" evidence="7">
    <location>
        <begin position="109"/>
        <end position="130"/>
    </location>
</feature>
<accession>A0ABN1MDU7</accession>
<comment type="caution">
    <text evidence="9">The sequence shown here is derived from an EMBL/GenBank/DDBJ whole genome shotgun (WGS) entry which is preliminary data.</text>
</comment>
<feature type="domain" description="Phosphatidic acid phosphatase type 2/haloperoxidase" evidence="8">
    <location>
        <begin position="61"/>
        <end position="178"/>
    </location>
</feature>
<dbReference type="SMART" id="SM00014">
    <property type="entry name" value="acidPPc"/>
    <property type="match status" value="1"/>
</dbReference>
<gene>
    <name evidence="9" type="ORF">GCM10009117_04220</name>
</gene>
<evidence type="ECO:0000259" key="8">
    <source>
        <dbReference type="SMART" id="SM00014"/>
    </source>
</evidence>
<keyword evidence="5 7" id="KW-1133">Transmembrane helix</keyword>
<evidence type="ECO:0000256" key="4">
    <source>
        <dbReference type="ARBA" id="ARBA00022801"/>
    </source>
</evidence>
<feature type="transmembrane region" description="Helical" evidence="7">
    <location>
        <begin position="163"/>
        <end position="181"/>
    </location>
</feature>
<name>A0ABN1MDU7_9FLAO</name>
<comment type="subcellular location">
    <subcellularLocation>
        <location evidence="1">Cell membrane</location>
        <topology evidence="1">Multi-pass membrane protein</topology>
    </subcellularLocation>
</comment>
<dbReference type="SUPFAM" id="SSF48317">
    <property type="entry name" value="Acid phosphatase/Vanadium-dependent haloperoxidase"/>
    <property type="match status" value="1"/>
</dbReference>
<evidence type="ECO:0000313" key="9">
    <source>
        <dbReference type="EMBL" id="GAA0871276.1"/>
    </source>
</evidence>
<feature type="transmembrane region" description="Helical" evidence="7">
    <location>
        <begin position="137"/>
        <end position="157"/>
    </location>
</feature>
<keyword evidence="4" id="KW-0378">Hydrolase</keyword>
<sequence>MLERLIEYDQELFLYLNNLGNEHWDWLWLMITHKFGVPAISIYVILLFLLYRTFGAKGLFTIVVGVAVMITCTDQLANLFKHSFERPRPCRADGVEEFTRFIAERCGRFGYFSAHAASNMALAILSGLLLKPTAKAVLPLMMLWAITVGYSRIYVGVHYPLDVISGFLIGGVIGFLIYRLIRGFLSEKLKYKF</sequence>
<keyword evidence="2" id="KW-1003">Cell membrane</keyword>
<evidence type="ECO:0000256" key="2">
    <source>
        <dbReference type="ARBA" id="ARBA00022475"/>
    </source>
</evidence>
<protein>
    <submittedName>
        <fullName evidence="9">Phosphatase PAP2 family protein</fullName>
    </submittedName>
</protein>
<evidence type="ECO:0000256" key="1">
    <source>
        <dbReference type="ARBA" id="ARBA00004651"/>
    </source>
</evidence>
<dbReference type="EMBL" id="BAAAFG010000002">
    <property type="protein sequence ID" value="GAA0871276.1"/>
    <property type="molecule type" value="Genomic_DNA"/>
</dbReference>
<proteinExistence type="predicted"/>
<keyword evidence="3 7" id="KW-0812">Transmembrane</keyword>
<keyword evidence="10" id="KW-1185">Reference proteome</keyword>
<evidence type="ECO:0000256" key="3">
    <source>
        <dbReference type="ARBA" id="ARBA00022692"/>
    </source>
</evidence>
<dbReference type="InterPro" id="IPR036938">
    <property type="entry name" value="PAP2/HPO_sf"/>
</dbReference>
<keyword evidence="6 7" id="KW-0472">Membrane</keyword>
<dbReference type="PANTHER" id="PTHR14969">
    <property type="entry name" value="SPHINGOSINE-1-PHOSPHATE PHOSPHOHYDROLASE"/>
    <property type="match status" value="1"/>
</dbReference>
<evidence type="ECO:0000256" key="6">
    <source>
        <dbReference type="ARBA" id="ARBA00023136"/>
    </source>
</evidence>
<reference evidence="9 10" key="1">
    <citation type="journal article" date="2019" name="Int. J. Syst. Evol. Microbiol.">
        <title>The Global Catalogue of Microorganisms (GCM) 10K type strain sequencing project: providing services to taxonomists for standard genome sequencing and annotation.</title>
        <authorList>
            <consortium name="The Broad Institute Genomics Platform"/>
            <consortium name="The Broad Institute Genome Sequencing Center for Infectious Disease"/>
            <person name="Wu L."/>
            <person name="Ma J."/>
        </authorList>
    </citation>
    <scope>NUCLEOTIDE SEQUENCE [LARGE SCALE GENOMIC DNA]</scope>
    <source>
        <strain evidence="9 10">JCM 16082</strain>
    </source>
</reference>
<dbReference type="RefSeq" id="WP_343763219.1">
    <property type="nucleotide sequence ID" value="NZ_BAAAFG010000002.1"/>
</dbReference>
<organism evidence="9 10">
    <name type="scientific">Gangjinia marincola</name>
    <dbReference type="NCBI Taxonomy" id="578463"/>
    <lineage>
        <taxon>Bacteria</taxon>
        <taxon>Pseudomonadati</taxon>
        <taxon>Bacteroidota</taxon>
        <taxon>Flavobacteriia</taxon>
        <taxon>Flavobacteriales</taxon>
        <taxon>Flavobacteriaceae</taxon>
        <taxon>Gangjinia</taxon>
    </lineage>
</organism>
<dbReference type="Pfam" id="PF01569">
    <property type="entry name" value="PAP2"/>
    <property type="match status" value="1"/>
</dbReference>
<feature type="transmembrane region" description="Helical" evidence="7">
    <location>
        <begin position="26"/>
        <end position="51"/>
    </location>
</feature>
<evidence type="ECO:0000256" key="5">
    <source>
        <dbReference type="ARBA" id="ARBA00022989"/>
    </source>
</evidence>
<feature type="transmembrane region" description="Helical" evidence="7">
    <location>
        <begin position="58"/>
        <end position="77"/>
    </location>
</feature>
<dbReference type="CDD" id="cd03395">
    <property type="entry name" value="PAP2_like_4"/>
    <property type="match status" value="1"/>
</dbReference>
<evidence type="ECO:0000256" key="7">
    <source>
        <dbReference type="SAM" id="Phobius"/>
    </source>
</evidence>
<dbReference type="Gene3D" id="1.20.144.10">
    <property type="entry name" value="Phosphatidic acid phosphatase type 2/haloperoxidase"/>
    <property type="match status" value="1"/>
</dbReference>
<dbReference type="InterPro" id="IPR000326">
    <property type="entry name" value="PAP2/HPO"/>
</dbReference>
<dbReference type="Proteomes" id="UP001500507">
    <property type="component" value="Unassembled WGS sequence"/>
</dbReference>
<evidence type="ECO:0000313" key="10">
    <source>
        <dbReference type="Proteomes" id="UP001500507"/>
    </source>
</evidence>